<dbReference type="Proteomes" id="UP000015241">
    <property type="component" value="Unassembled WGS sequence"/>
</dbReference>
<evidence type="ECO:0000256" key="3">
    <source>
        <dbReference type="ARBA" id="ARBA00022507"/>
    </source>
</evidence>
<dbReference type="GO" id="GO:0005886">
    <property type="term" value="C:plasma membrane"/>
    <property type="evidence" value="ECO:0007669"/>
    <property type="project" value="TreeGrafter"/>
</dbReference>
<dbReference type="HOGENOM" id="CLU_027592_0_2_1"/>
<evidence type="ECO:0000256" key="5">
    <source>
        <dbReference type="ARBA" id="ARBA00022989"/>
    </source>
</evidence>
<comment type="subcellular location">
    <subcellularLocation>
        <location evidence="1">Membrane</location>
        <topology evidence="1">Multi-pass membrane protein</topology>
    </subcellularLocation>
</comment>
<feature type="transmembrane region" description="Helical" evidence="11">
    <location>
        <begin position="75"/>
        <end position="93"/>
    </location>
</feature>
<evidence type="ECO:0000256" key="6">
    <source>
        <dbReference type="ARBA" id="ARBA00023040"/>
    </source>
</evidence>
<dbReference type="InterPro" id="IPR001499">
    <property type="entry name" value="GPCR_STE3"/>
</dbReference>
<keyword evidence="6" id="KW-0297">G-protein coupled receptor</keyword>
<dbReference type="PRINTS" id="PR00899">
    <property type="entry name" value="GPCRSTE3"/>
</dbReference>
<evidence type="ECO:0000256" key="10">
    <source>
        <dbReference type="SAM" id="MobiDB-lite"/>
    </source>
</evidence>
<dbReference type="CDD" id="cd14966">
    <property type="entry name" value="7tmD_STE3"/>
    <property type="match status" value="1"/>
</dbReference>
<protein>
    <recommendedName>
        <fullName evidence="14">STE3-domain-containing protein</fullName>
    </recommendedName>
</protein>
<evidence type="ECO:0000256" key="2">
    <source>
        <dbReference type="ARBA" id="ARBA00011085"/>
    </source>
</evidence>
<keyword evidence="5 11" id="KW-1133">Transmembrane helix</keyword>
<dbReference type="InParanoid" id="S8E3F1"/>
<feature type="transmembrane region" description="Helical" evidence="11">
    <location>
        <begin position="6"/>
        <end position="24"/>
    </location>
</feature>
<dbReference type="STRING" id="743788.S8E3F1"/>
<dbReference type="PRINTS" id="PR00901">
    <property type="entry name" value="PHEROMONEBAR"/>
</dbReference>
<keyword evidence="4 11" id="KW-0812">Transmembrane</keyword>
<evidence type="ECO:0000313" key="13">
    <source>
        <dbReference type="Proteomes" id="UP000015241"/>
    </source>
</evidence>
<sequence>MGDPTYPLFTTFAFLGFVVGLIPMPWHLQGWNAGTCLYMIWVSLACLIQFVDSIVWNGNLNNPAPIWCDISTKVLIGAGIGIPASSLCINRRLYRISALNSATITRQERRRAVFEDMAIAIGIPALVMVLHVVVQGHRYNILEDVGCLPDIWNTPPAYPLVFVWPVLLGCVSFVYASLTLRAFWRRRAQFAELLSSSSALTTSRYLRLMLLCCVEMACTIPLGAFCIFINNDDVAVAPYISWANAHYDFSFVGKYPASAWMSNHPFYISVQMGRWIYPGSAFLFFALFGFAEEARRNYKLAFWAIAKRLGFHSPSEKSSKSPLKAFRLGGKEKSASPSEETLPPYTPRTPKRSPRPRSYSSSFLDSVIEINMDYDIEKGAESPAATSVYGGTDRPADSPAATSATLTFPESAMTSTPKAPSEKFTLPPLSPDTPSYPLTAATIVPRYHKPFASICIPASPPKMSAPTTQGTTAIRVAMYQEVTEVAESP</sequence>
<feature type="transmembrane region" description="Helical" evidence="11">
    <location>
        <begin position="36"/>
        <end position="55"/>
    </location>
</feature>
<dbReference type="Pfam" id="PF02076">
    <property type="entry name" value="STE3"/>
    <property type="match status" value="1"/>
</dbReference>
<keyword evidence="8" id="KW-0675">Receptor</keyword>
<keyword evidence="9" id="KW-0807">Transducer</keyword>
<dbReference type="PANTHER" id="PTHR28097:SF1">
    <property type="entry name" value="PHEROMONE A FACTOR RECEPTOR"/>
    <property type="match status" value="1"/>
</dbReference>
<evidence type="ECO:0000256" key="9">
    <source>
        <dbReference type="ARBA" id="ARBA00023224"/>
    </source>
</evidence>
<dbReference type="PANTHER" id="PTHR28097">
    <property type="entry name" value="PHEROMONE A FACTOR RECEPTOR"/>
    <property type="match status" value="1"/>
</dbReference>
<feature type="transmembrane region" description="Helical" evidence="11">
    <location>
        <begin position="162"/>
        <end position="184"/>
    </location>
</feature>
<evidence type="ECO:0000256" key="1">
    <source>
        <dbReference type="ARBA" id="ARBA00004141"/>
    </source>
</evidence>
<dbReference type="OrthoDB" id="2874149at2759"/>
<accession>S8E3F1</accession>
<name>S8E3F1_FOMSC</name>
<dbReference type="InterPro" id="IPR000481">
    <property type="entry name" value="GPCR_Pheromne_B_alpha_rcpt"/>
</dbReference>
<feature type="transmembrane region" description="Helical" evidence="11">
    <location>
        <begin position="205"/>
        <end position="230"/>
    </location>
</feature>
<feature type="region of interest" description="Disordered" evidence="10">
    <location>
        <begin position="411"/>
        <end position="431"/>
    </location>
</feature>
<evidence type="ECO:0000256" key="11">
    <source>
        <dbReference type="SAM" id="Phobius"/>
    </source>
</evidence>
<comment type="similarity">
    <text evidence="2">Belongs to the G-protein coupled receptor 4 family.</text>
</comment>
<evidence type="ECO:0000256" key="4">
    <source>
        <dbReference type="ARBA" id="ARBA00022692"/>
    </source>
</evidence>
<organism evidence="12 13">
    <name type="scientific">Fomitopsis schrenkii</name>
    <name type="common">Brown rot fungus</name>
    <dbReference type="NCBI Taxonomy" id="2126942"/>
    <lineage>
        <taxon>Eukaryota</taxon>
        <taxon>Fungi</taxon>
        <taxon>Dikarya</taxon>
        <taxon>Basidiomycota</taxon>
        <taxon>Agaricomycotina</taxon>
        <taxon>Agaricomycetes</taxon>
        <taxon>Polyporales</taxon>
        <taxon>Fomitopsis</taxon>
    </lineage>
</organism>
<evidence type="ECO:0000313" key="12">
    <source>
        <dbReference type="EMBL" id="EPS99297.1"/>
    </source>
</evidence>
<evidence type="ECO:0000256" key="8">
    <source>
        <dbReference type="ARBA" id="ARBA00023170"/>
    </source>
</evidence>
<proteinExistence type="inferred from homology"/>
<dbReference type="EMBL" id="KE504158">
    <property type="protein sequence ID" value="EPS99297.1"/>
    <property type="molecule type" value="Genomic_DNA"/>
</dbReference>
<reference evidence="12 13" key="1">
    <citation type="journal article" date="2012" name="Science">
        <title>The Paleozoic origin of enzymatic lignin decomposition reconstructed from 31 fungal genomes.</title>
        <authorList>
            <person name="Floudas D."/>
            <person name="Binder M."/>
            <person name="Riley R."/>
            <person name="Barry K."/>
            <person name="Blanchette R.A."/>
            <person name="Henrissat B."/>
            <person name="Martinez A.T."/>
            <person name="Otillar R."/>
            <person name="Spatafora J.W."/>
            <person name="Yadav J.S."/>
            <person name="Aerts A."/>
            <person name="Benoit I."/>
            <person name="Boyd A."/>
            <person name="Carlson A."/>
            <person name="Copeland A."/>
            <person name="Coutinho P.M."/>
            <person name="de Vries R.P."/>
            <person name="Ferreira P."/>
            <person name="Findley K."/>
            <person name="Foster B."/>
            <person name="Gaskell J."/>
            <person name="Glotzer D."/>
            <person name="Gorecki P."/>
            <person name="Heitman J."/>
            <person name="Hesse C."/>
            <person name="Hori C."/>
            <person name="Igarashi K."/>
            <person name="Jurgens J.A."/>
            <person name="Kallen N."/>
            <person name="Kersten P."/>
            <person name="Kohler A."/>
            <person name="Kuees U."/>
            <person name="Kumar T.K.A."/>
            <person name="Kuo A."/>
            <person name="LaButti K."/>
            <person name="Larrondo L.F."/>
            <person name="Lindquist E."/>
            <person name="Ling A."/>
            <person name="Lombard V."/>
            <person name="Lucas S."/>
            <person name="Lundell T."/>
            <person name="Martin R."/>
            <person name="McLaughlin D.J."/>
            <person name="Morgenstern I."/>
            <person name="Morin E."/>
            <person name="Murat C."/>
            <person name="Nagy L.G."/>
            <person name="Nolan M."/>
            <person name="Ohm R.A."/>
            <person name="Patyshakuliyeva A."/>
            <person name="Rokas A."/>
            <person name="Ruiz-Duenas F.J."/>
            <person name="Sabat G."/>
            <person name="Salamov A."/>
            <person name="Samejima M."/>
            <person name="Schmutz J."/>
            <person name="Slot J.C."/>
            <person name="St John F."/>
            <person name="Stenlid J."/>
            <person name="Sun H."/>
            <person name="Sun S."/>
            <person name="Syed K."/>
            <person name="Tsang A."/>
            <person name="Wiebenga A."/>
            <person name="Young D."/>
            <person name="Pisabarro A."/>
            <person name="Eastwood D.C."/>
            <person name="Martin F."/>
            <person name="Cullen D."/>
            <person name="Grigoriev I.V."/>
            <person name="Hibbett D.S."/>
        </authorList>
    </citation>
    <scope>NUCLEOTIDE SEQUENCE</scope>
    <source>
        <strain evidence="13">FP-58527</strain>
    </source>
</reference>
<dbReference type="eggNOG" id="ENOG502S44N">
    <property type="taxonomic scope" value="Eukaryota"/>
</dbReference>
<feature type="region of interest" description="Disordered" evidence="10">
    <location>
        <begin position="328"/>
        <end position="360"/>
    </location>
</feature>
<keyword evidence="3" id="KW-0589">Pheromone response</keyword>
<evidence type="ECO:0008006" key="14">
    <source>
        <dbReference type="Google" id="ProtNLM"/>
    </source>
</evidence>
<dbReference type="FunCoup" id="S8E3F1">
    <property type="interactions" value="90"/>
</dbReference>
<dbReference type="GO" id="GO:0004934">
    <property type="term" value="F:mating-type alpha-factor pheromone receptor activity"/>
    <property type="evidence" value="ECO:0007669"/>
    <property type="project" value="InterPro"/>
</dbReference>
<feature type="transmembrane region" description="Helical" evidence="11">
    <location>
        <begin position="113"/>
        <end position="134"/>
    </location>
</feature>
<dbReference type="AlphaFoldDB" id="S8E3F1"/>
<evidence type="ECO:0000256" key="7">
    <source>
        <dbReference type="ARBA" id="ARBA00023136"/>
    </source>
</evidence>
<dbReference type="GO" id="GO:0000750">
    <property type="term" value="P:pheromone-dependent signal transduction involved in conjugation with cellular fusion"/>
    <property type="evidence" value="ECO:0007669"/>
    <property type="project" value="TreeGrafter"/>
</dbReference>
<keyword evidence="7 11" id="KW-0472">Membrane</keyword>
<gene>
    <name evidence="12" type="ORF">FOMPIDRAFT_89202</name>
</gene>
<keyword evidence="13" id="KW-1185">Reference proteome</keyword>
<feature type="transmembrane region" description="Helical" evidence="11">
    <location>
        <begin position="275"/>
        <end position="291"/>
    </location>
</feature>